<sequence>MSRKFSFILYEYLFREYVAEYVKAVDPAMAEQIPAVMKPIIAFQYREMEYSISITLCEAISDWANIRISVQNGLVKDRIWQNYDKTLIQNEQSLTKNYALNFNGCYEPEYLFDMEKLKQFEDHCPMSERMTTPHGIFEDQLWNFHPFNDQKMLTNYPIKAVPKAAYNGRARGPTVSEFYRSRHGIVLRYPSAPFIRVVSPDRVSAPRRLATHPLPRPRPSHFRLFDRFPHSAMPGHLFVNLSTDDVPIGEPGIERRLSRGQTLAIHGPITLHVYPALLLVCILLFLATFVTSTNQLPHDICEQQFGSPPAIHIDSIFLIHPPPFYTIQCPPKLPAFITTICSNPFAPNSAIAQTPCLANDMSDLLSQKRAALKRAQEELAKAERTKRRPTPAPAGRPLPLAAICPSPPKKPALANRNATVAAPDDFRAILHRQFARLTTDQEAAAQWTERLKREIAEEAEKVIKGLKEVIVYSIDIQRQLLNEQAVAFRSMRRSMEKAPDTEDEVLSVKSASSSAGPPANNPSLAQQFATIERPNFQLGTKKNATIIDVLVESLPNLGILF</sequence>
<accession>A0ABD2L7J5</accession>
<dbReference type="Proteomes" id="UP001620626">
    <property type="component" value="Unassembled WGS sequence"/>
</dbReference>
<gene>
    <name evidence="2" type="ORF">niasHT_012331</name>
</gene>
<evidence type="ECO:0000313" key="3">
    <source>
        <dbReference type="Proteomes" id="UP001620626"/>
    </source>
</evidence>
<reference evidence="2 3" key="1">
    <citation type="submission" date="2024-10" db="EMBL/GenBank/DDBJ databases">
        <authorList>
            <person name="Kim D."/>
        </authorList>
    </citation>
    <scope>NUCLEOTIDE SEQUENCE [LARGE SCALE GENOMIC DNA]</scope>
    <source>
        <strain evidence="2">BH-2024</strain>
    </source>
</reference>
<dbReference type="EMBL" id="JBICBT010000518">
    <property type="protein sequence ID" value="KAL3111123.1"/>
    <property type="molecule type" value="Genomic_DNA"/>
</dbReference>
<name>A0ABD2L7J5_9BILA</name>
<organism evidence="2 3">
    <name type="scientific">Heterodera trifolii</name>
    <dbReference type="NCBI Taxonomy" id="157864"/>
    <lineage>
        <taxon>Eukaryota</taxon>
        <taxon>Metazoa</taxon>
        <taxon>Ecdysozoa</taxon>
        <taxon>Nematoda</taxon>
        <taxon>Chromadorea</taxon>
        <taxon>Rhabditida</taxon>
        <taxon>Tylenchina</taxon>
        <taxon>Tylenchomorpha</taxon>
        <taxon>Tylenchoidea</taxon>
        <taxon>Heteroderidae</taxon>
        <taxon>Heteroderinae</taxon>
        <taxon>Heterodera</taxon>
    </lineage>
</organism>
<evidence type="ECO:0000256" key="1">
    <source>
        <dbReference type="SAM" id="MobiDB-lite"/>
    </source>
</evidence>
<feature type="compositionally biased region" description="Low complexity" evidence="1">
    <location>
        <begin position="510"/>
        <end position="523"/>
    </location>
</feature>
<proteinExistence type="predicted"/>
<dbReference type="AlphaFoldDB" id="A0ABD2L7J5"/>
<comment type="caution">
    <text evidence="2">The sequence shown here is derived from an EMBL/GenBank/DDBJ whole genome shotgun (WGS) entry which is preliminary data.</text>
</comment>
<feature type="region of interest" description="Disordered" evidence="1">
    <location>
        <begin position="496"/>
        <end position="523"/>
    </location>
</feature>
<evidence type="ECO:0000313" key="2">
    <source>
        <dbReference type="EMBL" id="KAL3111123.1"/>
    </source>
</evidence>
<protein>
    <submittedName>
        <fullName evidence="2">Uncharacterized protein</fullName>
    </submittedName>
</protein>
<keyword evidence="3" id="KW-1185">Reference proteome</keyword>
<feature type="region of interest" description="Disordered" evidence="1">
    <location>
        <begin position="378"/>
        <end position="399"/>
    </location>
</feature>